<protein>
    <submittedName>
        <fullName evidence="1">Uncharacterized protein</fullName>
    </submittedName>
</protein>
<dbReference type="EMBL" id="MK356558">
    <property type="protein sequence ID" value="QBM91452.1"/>
    <property type="molecule type" value="Genomic_DNA"/>
</dbReference>
<proteinExistence type="predicted"/>
<reference evidence="1" key="1">
    <citation type="submission" date="2019-01" db="EMBL/GenBank/DDBJ databases">
        <title>Salmonella strain 1423 plasmid sequences.</title>
        <authorList>
            <person name="Chen K."/>
            <person name="Chen S."/>
        </authorList>
    </citation>
    <scope>NUCLEOTIDE SEQUENCE</scope>
    <source>
        <strain evidence="1">Sa1423</strain>
        <plasmid evidence="1">pSa1423-160k</plasmid>
    </source>
</reference>
<name>A0A482EVK2_SALSP</name>
<geneLocation type="plasmid" evidence="1">
    <name>pSa1423-160k</name>
</geneLocation>
<organism evidence="1">
    <name type="scientific">Salmonella sp</name>
    <dbReference type="NCBI Taxonomy" id="599"/>
    <lineage>
        <taxon>Bacteria</taxon>
        <taxon>Pseudomonadati</taxon>
        <taxon>Pseudomonadota</taxon>
        <taxon>Gammaproteobacteria</taxon>
        <taxon>Enterobacterales</taxon>
        <taxon>Enterobacteriaceae</taxon>
        <taxon>Salmonella</taxon>
    </lineage>
</organism>
<sequence length="91" mass="10120">MRGALIGQLINKARLRNGANVDDKLADASRTAAAGLQYGPPHAVKLVCVAEAALKLDGHWQCETGWFRYDLLAERLDVNWMVLPVTYRLNK</sequence>
<dbReference type="RefSeq" id="WP_225312339.1">
    <property type="nucleotide sequence ID" value="NZ_MK356558.1"/>
</dbReference>
<dbReference type="AlphaFoldDB" id="A0A482EVK2"/>
<evidence type="ECO:0000313" key="1">
    <source>
        <dbReference type="EMBL" id="QBM91452.1"/>
    </source>
</evidence>
<keyword evidence="1" id="KW-0614">Plasmid</keyword>
<accession>A0A482EVK2</accession>
<gene>
    <name evidence="1" type="ORF">NNIBIDOC_00123</name>
</gene>